<dbReference type="InterPro" id="IPR029039">
    <property type="entry name" value="Flavoprotein-like_sf"/>
</dbReference>
<evidence type="ECO:0000313" key="5">
    <source>
        <dbReference type="Proteomes" id="UP000198767"/>
    </source>
</evidence>
<evidence type="ECO:0000256" key="1">
    <source>
        <dbReference type="ARBA" id="ARBA00006252"/>
    </source>
</evidence>
<dbReference type="Gene3D" id="3.40.50.360">
    <property type="match status" value="1"/>
</dbReference>
<dbReference type="Pfam" id="PF02525">
    <property type="entry name" value="Flavodoxin_2"/>
    <property type="match status" value="1"/>
</dbReference>
<proteinExistence type="inferred from homology"/>
<keyword evidence="2" id="KW-0560">Oxidoreductase</keyword>
<dbReference type="PANTHER" id="PTHR10204">
    <property type="entry name" value="NAD P H OXIDOREDUCTASE-RELATED"/>
    <property type="match status" value="1"/>
</dbReference>
<dbReference type="PANTHER" id="PTHR10204:SF34">
    <property type="entry name" value="NAD(P)H DEHYDROGENASE [QUINONE] 1 ISOFORM 1"/>
    <property type="match status" value="1"/>
</dbReference>
<evidence type="ECO:0000313" key="4">
    <source>
        <dbReference type="EMBL" id="SCZ65355.1"/>
    </source>
</evidence>
<dbReference type="GO" id="GO:0003955">
    <property type="term" value="F:NAD(P)H dehydrogenase (quinone) activity"/>
    <property type="evidence" value="ECO:0007669"/>
    <property type="project" value="TreeGrafter"/>
</dbReference>
<dbReference type="InterPro" id="IPR003680">
    <property type="entry name" value="Flavodoxin_fold"/>
</dbReference>
<evidence type="ECO:0000256" key="2">
    <source>
        <dbReference type="ARBA" id="ARBA00023002"/>
    </source>
</evidence>
<accession>A0A1G5QU26</accession>
<keyword evidence="5" id="KW-1185">Reference proteome</keyword>
<dbReference type="GO" id="GO:0005829">
    <property type="term" value="C:cytosol"/>
    <property type="evidence" value="ECO:0007669"/>
    <property type="project" value="TreeGrafter"/>
</dbReference>
<reference evidence="4 5" key="1">
    <citation type="submission" date="2016-10" db="EMBL/GenBank/DDBJ databases">
        <authorList>
            <person name="de Groot N.N."/>
        </authorList>
    </citation>
    <scope>NUCLEOTIDE SEQUENCE [LARGE SCALE GENOMIC DNA]</scope>
    <source>
        <strain evidence="4 5">U95</strain>
    </source>
</reference>
<dbReference type="STRING" id="1156985.SAMN04488118_10620"/>
<sequence length="197" mass="22173">MHVLTILDHPNPNSFSAAVAQRFMAGAKTAGHTTECADLHAEGFDPVWRQSDITPDPDHPAQAALHREQNRITRADALCFVFPLYWWGMPAMTKGWMDRVFQWDWAYNQLSDPNASLLKPRPTVLLVPAGSRSDELETKGYRSALETIWFKGTFGYFGCTPRKLELLCGAKGSDDRRQTLLATSFRTGKNIGKFIQD</sequence>
<organism evidence="4 5">
    <name type="scientific">Epibacterium ulvae</name>
    <dbReference type="NCBI Taxonomy" id="1156985"/>
    <lineage>
        <taxon>Bacteria</taxon>
        <taxon>Pseudomonadati</taxon>
        <taxon>Pseudomonadota</taxon>
        <taxon>Alphaproteobacteria</taxon>
        <taxon>Rhodobacterales</taxon>
        <taxon>Roseobacteraceae</taxon>
        <taxon>Epibacterium</taxon>
    </lineage>
</organism>
<evidence type="ECO:0000259" key="3">
    <source>
        <dbReference type="Pfam" id="PF02525"/>
    </source>
</evidence>
<comment type="similarity">
    <text evidence="1">Belongs to the NAD(P)H dehydrogenase (quinone) family.</text>
</comment>
<dbReference type="InterPro" id="IPR051545">
    <property type="entry name" value="NAD(P)H_dehydrogenase_qn"/>
</dbReference>
<dbReference type="OrthoDB" id="9798454at2"/>
<name>A0A1G5QU26_9RHOB</name>
<protein>
    <submittedName>
        <fullName evidence="4">NAD(P)H dehydrogenase (Quinone)</fullName>
    </submittedName>
</protein>
<dbReference type="SUPFAM" id="SSF52218">
    <property type="entry name" value="Flavoproteins"/>
    <property type="match status" value="1"/>
</dbReference>
<dbReference type="RefSeq" id="WP_090218812.1">
    <property type="nucleotide sequence ID" value="NZ_FMWG01000006.1"/>
</dbReference>
<dbReference type="Proteomes" id="UP000198767">
    <property type="component" value="Unassembled WGS sequence"/>
</dbReference>
<feature type="domain" description="Flavodoxin-like fold" evidence="3">
    <location>
        <begin position="1"/>
        <end position="178"/>
    </location>
</feature>
<dbReference type="EMBL" id="FMWG01000006">
    <property type="protein sequence ID" value="SCZ65355.1"/>
    <property type="molecule type" value="Genomic_DNA"/>
</dbReference>
<gene>
    <name evidence="4" type="ORF">SAMN04488118_10620</name>
</gene>
<dbReference type="AlphaFoldDB" id="A0A1G5QU26"/>